<dbReference type="GO" id="GO:0016020">
    <property type="term" value="C:membrane"/>
    <property type="evidence" value="ECO:0007669"/>
    <property type="project" value="UniProtKB-SubCell"/>
</dbReference>
<evidence type="ECO:0000256" key="2">
    <source>
        <dbReference type="ARBA" id="ARBA00010581"/>
    </source>
</evidence>
<comment type="subcellular location">
    <subcellularLocation>
        <location evidence="1">Membrane</location>
        <topology evidence="1">Multi-pass membrane protein</topology>
    </subcellularLocation>
</comment>
<dbReference type="InterPro" id="IPR035973">
    <property type="entry name" value="Cyt_c_oxidase_su3-like_sf"/>
</dbReference>
<protein>
    <recommendedName>
        <fullName evidence="3 8">Cytochrome c oxidase subunit 3</fullName>
    </recommendedName>
</protein>
<feature type="domain" description="Heme-copper oxidase subunit III family profile" evidence="10">
    <location>
        <begin position="9"/>
        <end position="268"/>
    </location>
</feature>
<dbReference type="AlphaFoldDB" id="A0A0G3ICP5"/>
<evidence type="ECO:0000313" key="11">
    <source>
        <dbReference type="EMBL" id="AKK23643.1"/>
    </source>
</evidence>
<dbReference type="GO" id="GO:0006123">
    <property type="term" value="P:mitochondrial electron transport, cytochrome c to oxygen"/>
    <property type="evidence" value="ECO:0007669"/>
    <property type="project" value="TreeGrafter"/>
</dbReference>
<dbReference type="InterPro" id="IPR013833">
    <property type="entry name" value="Cyt_c_oxidase_su3_a-hlx"/>
</dbReference>
<evidence type="ECO:0000256" key="1">
    <source>
        <dbReference type="ARBA" id="ARBA00004141"/>
    </source>
</evidence>
<feature type="transmembrane region" description="Helical" evidence="9">
    <location>
        <begin position="136"/>
        <end position="154"/>
    </location>
</feature>
<comment type="function">
    <text evidence="8">Component of the cytochrome c oxidase, the last enzyme in the mitochondrial electron transport chain which drives oxidative phosphorylation. The respiratory chain contains 3 multisubunit complexes succinate dehydrogenase (complex II, CII), ubiquinol-cytochrome c oxidoreductase (cytochrome b-c1 complex, complex III, CIII) and cytochrome c oxidase (complex IV, CIV), that cooperate to transfer electrons derived from NADH and succinate to molecular oxygen, creating an electrochemical gradient over the inner membrane that drives transmembrane transport and the ATP synthase. Cytochrome c oxidase is the component of the respiratory chain that catalyzes the reduction of oxygen to water. Electrons originating from reduced cytochrome c in the intermembrane space (IMS) are transferred via the dinuclear copper A center (CU(A)) of subunit 2 and heme A of subunit 1 to the active site in subunit 1, a binuclear center (BNC) formed by heme A3 and copper B (CU(B)). The BNC reduces molecular oxygen to 2 water molecules using 4 electrons from cytochrome c in the IMS and 4 protons from the mitochondrial matrix.</text>
</comment>
<keyword evidence="5" id="KW-1278">Translocase</keyword>
<comment type="similarity">
    <text evidence="2 8">Belongs to the cytochrome c oxidase subunit 3 family.</text>
</comment>
<dbReference type="Pfam" id="PF00510">
    <property type="entry name" value="COX3"/>
    <property type="match status" value="1"/>
</dbReference>
<dbReference type="GO" id="GO:0004129">
    <property type="term" value="F:cytochrome-c oxidase activity"/>
    <property type="evidence" value="ECO:0007669"/>
    <property type="project" value="InterPro"/>
</dbReference>
<evidence type="ECO:0000256" key="5">
    <source>
        <dbReference type="ARBA" id="ARBA00022967"/>
    </source>
</evidence>
<evidence type="ECO:0000256" key="6">
    <source>
        <dbReference type="ARBA" id="ARBA00022989"/>
    </source>
</evidence>
<sequence length="269" mass="30458">MKIKTYFTQRHAFHLVDPSSMPILTAFSSLTLVSGGVMYFHGYVGGFETALLGFFSVLSCMFVWWRDITREGSLEGCHTNIVQLGLRYGVILFIVSEVMFFFAFFWAFFAASLTPTIEIGNIWPPKGIQTFNCMEVPLVNTVILLTSGATITYAHHAITAGLKLEALWGLVLTVVLAVIFTCFQAFEYINADFRISDGIYGSCFYMATGFHGFHVFIGTIFIIVSLIRLNRNQFTTCHHFGFEAAAFYWHFVDVVWLFLYVAVYFWGGL</sequence>
<dbReference type="SUPFAM" id="SSF81452">
    <property type="entry name" value="Cytochrome c oxidase subunit III-like"/>
    <property type="match status" value="1"/>
</dbReference>
<dbReference type="Gene3D" id="1.10.287.70">
    <property type="match status" value="1"/>
</dbReference>
<gene>
    <name evidence="11" type="primary">cox3</name>
</gene>
<geneLocation type="mitochondrion" evidence="11"/>
<feature type="transmembrane region" description="Helical" evidence="9">
    <location>
        <begin position="166"/>
        <end position="186"/>
    </location>
</feature>
<proteinExistence type="inferred from homology"/>
<dbReference type="GO" id="GO:0005739">
    <property type="term" value="C:mitochondrion"/>
    <property type="evidence" value="ECO:0007669"/>
    <property type="project" value="TreeGrafter"/>
</dbReference>
<dbReference type="EMBL" id="KP282855">
    <property type="protein sequence ID" value="AKK23643.1"/>
    <property type="molecule type" value="Genomic_DNA"/>
</dbReference>
<feature type="transmembrane region" description="Helical" evidence="9">
    <location>
        <begin position="247"/>
        <end position="267"/>
    </location>
</feature>
<feature type="transmembrane region" description="Helical" evidence="9">
    <location>
        <begin position="86"/>
        <end position="109"/>
    </location>
</feature>
<evidence type="ECO:0000256" key="3">
    <source>
        <dbReference type="ARBA" id="ARBA00015944"/>
    </source>
</evidence>
<evidence type="ECO:0000256" key="8">
    <source>
        <dbReference type="RuleBase" id="RU003375"/>
    </source>
</evidence>
<reference evidence="11" key="1">
    <citation type="journal article" date="2015" name="Protist">
        <title>Morphological and Phylogenetic Characterization of New Gephyrocapsa Isolates Suggests Introgressive Hybridization in the Emiliania/Gephyrocapsa Complex (Haptophyta).</title>
        <authorList>
            <person name="Bendif E.M."/>
            <person name="Probert I."/>
            <person name="Young J.R."/>
            <person name="von Dassow P."/>
        </authorList>
    </citation>
    <scope>NUCLEOTIDE SEQUENCE</scope>
    <source>
        <strain evidence="11">RCC3898</strain>
    </source>
</reference>
<dbReference type="InterPro" id="IPR024791">
    <property type="entry name" value="Cyt_c/ubiquinol_Oxase_su3"/>
</dbReference>
<accession>A0A0G3ICP5</accession>
<keyword evidence="7 9" id="KW-0472">Membrane</keyword>
<name>A0A0G3ICP5_9EUKA</name>
<evidence type="ECO:0000259" key="10">
    <source>
        <dbReference type="PROSITE" id="PS50253"/>
    </source>
</evidence>
<dbReference type="PANTHER" id="PTHR11403">
    <property type="entry name" value="CYTOCHROME C OXIDASE SUBUNIT III"/>
    <property type="match status" value="1"/>
</dbReference>
<evidence type="ECO:0000256" key="7">
    <source>
        <dbReference type="ARBA" id="ARBA00023136"/>
    </source>
</evidence>
<keyword evidence="4 8" id="KW-0812">Transmembrane</keyword>
<dbReference type="FunFam" id="1.20.120.80:FF:000002">
    <property type="entry name" value="Cytochrome c oxidase subunit 3"/>
    <property type="match status" value="1"/>
</dbReference>
<dbReference type="CDD" id="cd01665">
    <property type="entry name" value="Cyt_c_Oxidase_III"/>
    <property type="match status" value="1"/>
</dbReference>
<organism evidence="11">
    <name type="scientific">Gephyrocapsa muellerae</name>
    <dbReference type="NCBI Taxonomy" id="1663125"/>
    <lineage>
        <taxon>Eukaryota</taxon>
        <taxon>Haptista</taxon>
        <taxon>Haptophyta</taxon>
        <taxon>Prymnesiophyceae</taxon>
        <taxon>Isochrysidales</taxon>
        <taxon>Noelaerhabdaceae</taxon>
        <taxon>Gephyrocapsa</taxon>
    </lineage>
</organism>
<evidence type="ECO:0000256" key="9">
    <source>
        <dbReference type="SAM" id="Phobius"/>
    </source>
</evidence>
<dbReference type="PANTHER" id="PTHR11403:SF7">
    <property type="entry name" value="CYTOCHROME C OXIDASE SUBUNIT 3"/>
    <property type="match status" value="1"/>
</dbReference>
<feature type="transmembrane region" description="Helical" evidence="9">
    <location>
        <begin position="46"/>
        <end position="65"/>
    </location>
</feature>
<dbReference type="InterPro" id="IPR033945">
    <property type="entry name" value="Cyt_c_oxase_su3_dom"/>
</dbReference>
<keyword evidence="8 11" id="KW-0496">Mitochondrion</keyword>
<dbReference type="InterPro" id="IPR000298">
    <property type="entry name" value="Cyt_c_oxidase-like_su3"/>
</dbReference>
<dbReference type="Gene3D" id="1.20.120.80">
    <property type="entry name" value="Cytochrome c oxidase, subunit III, four-helix bundle"/>
    <property type="match status" value="1"/>
</dbReference>
<keyword evidence="6 9" id="KW-1133">Transmembrane helix</keyword>
<dbReference type="PROSITE" id="PS50253">
    <property type="entry name" value="COX3"/>
    <property type="match status" value="1"/>
</dbReference>
<evidence type="ECO:0000256" key="4">
    <source>
        <dbReference type="ARBA" id="ARBA00022692"/>
    </source>
</evidence>
<feature type="transmembrane region" description="Helical" evidence="9">
    <location>
        <begin position="21"/>
        <end position="40"/>
    </location>
</feature>
<feature type="transmembrane region" description="Helical" evidence="9">
    <location>
        <begin position="198"/>
        <end position="227"/>
    </location>
</feature>